<dbReference type="PANTHER" id="PTHR11715">
    <property type="entry name" value="GLYCINE CLEAVAGE SYSTEM H PROTEIN"/>
    <property type="match status" value="1"/>
</dbReference>
<keyword evidence="2 3" id="KW-0450">Lipoyl</keyword>
<dbReference type="OrthoDB" id="10264154at2759"/>
<comment type="cofactor">
    <cofactor evidence="4">
        <name>(R)-lipoate</name>
        <dbReference type="ChEBI" id="CHEBI:83088"/>
    </cofactor>
    <text evidence="4">Binds 1 lipoyl cofactor covalently.</text>
</comment>
<evidence type="ECO:0000256" key="1">
    <source>
        <dbReference type="ARBA" id="ARBA00009249"/>
    </source>
</evidence>
<dbReference type="PANTHER" id="PTHR11715:SF3">
    <property type="entry name" value="GLYCINE CLEAVAGE SYSTEM H PROTEIN-RELATED"/>
    <property type="match status" value="1"/>
</dbReference>
<organism evidence="6 7">
    <name type="scientific">Circinella minor</name>
    <dbReference type="NCBI Taxonomy" id="1195481"/>
    <lineage>
        <taxon>Eukaryota</taxon>
        <taxon>Fungi</taxon>
        <taxon>Fungi incertae sedis</taxon>
        <taxon>Mucoromycota</taxon>
        <taxon>Mucoromycotina</taxon>
        <taxon>Mucoromycetes</taxon>
        <taxon>Mucorales</taxon>
        <taxon>Lichtheimiaceae</taxon>
        <taxon>Circinella</taxon>
    </lineage>
</organism>
<accession>A0A8H7RK46</accession>
<evidence type="ECO:0000256" key="3">
    <source>
        <dbReference type="PIRSR" id="PIRSR617453-50"/>
    </source>
</evidence>
<dbReference type="NCBIfam" id="TIGR00527">
    <property type="entry name" value="gcvH"/>
    <property type="match status" value="1"/>
</dbReference>
<evidence type="ECO:0000313" key="7">
    <source>
        <dbReference type="Proteomes" id="UP000646827"/>
    </source>
</evidence>
<dbReference type="InterPro" id="IPR000089">
    <property type="entry name" value="Biotin_lipoyl"/>
</dbReference>
<dbReference type="InterPro" id="IPR011053">
    <property type="entry name" value="Single_hybrid_motif"/>
</dbReference>
<comment type="caution">
    <text evidence="6">The sequence shown here is derived from an EMBL/GenBank/DDBJ whole genome shotgun (WGS) entry which is preliminary data.</text>
</comment>
<dbReference type="PROSITE" id="PS50968">
    <property type="entry name" value="BIOTINYL_LIPOYL"/>
    <property type="match status" value="1"/>
</dbReference>
<comment type="subunit">
    <text evidence="4">The glycine cleavage system is composed of four proteins: P, T, L and H.</text>
</comment>
<evidence type="ECO:0000313" key="6">
    <source>
        <dbReference type="EMBL" id="KAG2212477.1"/>
    </source>
</evidence>
<comment type="similarity">
    <text evidence="1 4">Belongs to the GcvH family.</text>
</comment>
<keyword evidence="4" id="KW-0496">Mitochondrion</keyword>
<dbReference type="GO" id="GO:0005960">
    <property type="term" value="C:glycine cleavage complex"/>
    <property type="evidence" value="ECO:0007669"/>
    <property type="project" value="UniProtKB-UniRule"/>
</dbReference>
<dbReference type="Pfam" id="PF01597">
    <property type="entry name" value="GCV_H"/>
    <property type="match status" value="1"/>
</dbReference>
<dbReference type="InterPro" id="IPR017453">
    <property type="entry name" value="GCV_H_sub"/>
</dbReference>
<dbReference type="CDD" id="cd06848">
    <property type="entry name" value="GCS_H"/>
    <property type="match status" value="1"/>
</dbReference>
<dbReference type="SUPFAM" id="SSF51230">
    <property type="entry name" value="Single hybrid motif"/>
    <property type="match status" value="1"/>
</dbReference>
<evidence type="ECO:0000259" key="5">
    <source>
        <dbReference type="PROSITE" id="PS50968"/>
    </source>
</evidence>
<dbReference type="HAMAP" id="MF_00272">
    <property type="entry name" value="GcvH"/>
    <property type="match status" value="1"/>
</dbReference>
<feature type="modified residue" description="N6-lipoyllysine" evidence="3">
    <location>
        <position position="84"/>
    </location>
</feature>
<comment type="subcellular location">
    <subcellularLocation>
        <location evidence="4">Mitochondrion</location>
    </subcellularLocation>
</comment>
<dbReference type="GO" id="GO:0019464">
    <property type="term" value="P:glycine decarboxylation via glycine cleavage system"/>
    <property type="evidence" value="ECO:0007669"/>
    <property type="project" value="UniProtKB-UniRule"/>
</dbReference>
<dbReference type="Proteomes" id="UP000646827">
    <property type="component" value="Unassembled WGS sequence"/>
</dbReference>
<keyword evidence="7" id="KW-1185">Reference proteome</keyword>
<evidence type="ECO:0000256" key="4">
    <source>
        <dbReference type="RuleBase" id="RU364055"/>
    </source>
</evidence>
<evidence type="ECO:0000256" key="2">
    <source>
        <dbReference type="ARBA" id="ARBA00022823"/>
    </source>
</evidence>
<dbReference type="NCBIfam" id="NF002270">
    <property type="entry name" value="PRK01202.1"/>
    <property type="match status" value="1"/>
</dbReference>
<protein>
    <recommendedName>
        <fullName evidence="4">Glycine cleavage system H protein</fullName>
    </recommendedName>
</protein>
<dbReference type="GO" id="GO:0005739">
    <property type="term" value="C:mitochondrion"/>
    <property type="evidence" value="ECO:0007669"/>
    <property type="project" value="UniProtKB-SubCell"/>
</dbReference>
<dbReference type="InterPro" id="IPR002930">
    <property type="entry name" value="GCV_H"/>
</dbReference>
<reference evidence="6 7" key="1">
    <citation type="submission" date="2020-12" db="EMBL/GenBank/DDBJ databases">
        <title>Metabolic potential, ecology and presence of endohyphal bacteria is reflected in genomic diversity of Mucoromycotina.</title>
        <authorList>
            <person name="Muszewska A."/>
            <person name="Okrasinska A."/>
            <person name="Steczkiewicz K."/>
            <person name="Drgas O."/>
            <person name="Orlowska M."/>
            <person name="Perlinska-Lenart U."/>
            <person name="Aleksandrzak-Piekarczyk T."/>
            <person name="Szatraj K."/>
            <person name="Zielenkiewicz U."/>
            <person name="Pilsyk S."/>
            <person name="Malc E."/>
            <person name="Mieczkowski P."/>
            <person name="Kruszewska J.S."/>
            <person name="Biernat P."/>
            <person name="Pawlowska J."/>
        </authorList>
    </citation>
    <scope>NUCLEOTIDE SEQUENCE [LARGE SCALE GENOMIC DNA]</scope>
    <source>
        <strain evidence="6 7">CBS 142.35</strain>
    </source>
</reference>
<dbReference type="Gene3D" id="2.40.50.100">
    <property type="match status" value="1"/>
</dbReference>
<dbReference type="EMBL" id="JAEPRB010000755">
    <property type="protein sequence ID" value="KAG2212477.1"/>
    <property type="molecule type" value="Genomic_DNA"/>
</dbReference>
<gene>
    <name evidence="6" type="ORF">INT45_010110</name>
</gene>
<feature type="domain" description="Lipoyl-binding" evidence="5">
    <location>
        <begin position="41"/>
        <end position="125"/>
    </location>
</feature>
<dbReference type="GO" id="GO:0009249">
    <property type="term" value="P:protein lipoylation"/>
    <property type="evidence" value="ECO:0007669"/>
    <property type="project" value="TreeGrafter"/>
</dbReference>
<proteinExistence type="inferred from homology"/>
<comment type="function">
    <text evidence="4">The H protein shuttles the methylamine group of glycine from the P protein to the T protein.</text>
</comment>
<sequence length="152" mass="16829">MTNSVKAGSIHRSQFSTCQVLMARTLYTKDHEWLTLDGQGFGVLGITDYAQKALGDVVYVETPIIGDSQMTLYKEQIGAIESVKAASDIYSPVSGEIVNVNEQLTGYPALINKDPENEGWFVKIRLENHDEVDDLMDDLEYAAFCDDGENDA</sequence>
<dbReference type="AlphaFoldDB" id="A0A8H7RK46"/>
<dbReference type="InterPro" id="IPR033753">
    <property type="entry name" value="GCV_H/Fam206"/>
</dbReference>
<keyword evidence="4" id="KW-0809">Transit peptide</keyword>
<name>A0A8H7RK46_9FUNG</name>